<proteinExistence type="predicted"/>
<reference evidence="1" key="1">
    <citation type="journal article" date="2023" name="G3 (Bethesda)">
        <title>A reference genome for the long-term kleptoplast-retaining sea slug Elysia crispata morphotype clarki.</title>
        <authorList>
            <person name="Eastman K.E."/>
            <person name="Pendleton A.L."/>
            <person name="Shaikh M.A."/>
            <person name="Suttiyut T."/>
            <person name="Ogas R."/>
            <person name="Tomko P."/>
            <person name="Gavelis G."/>
            <person name="Widhalm J.R."/>
            <person name="Wisecaver J.H."/>
        </authorList>
    </citation>
    <scope>NUCLEOTIDE SEQUENCE</scope>
    <source>
        <strain evidence="1">ECLA1</strain>
    </source>
</reference>
<dbReference type="AlphaFoldDB" id="A0AAE0XV19"/>
<organism evidence="1 2">
    <name type="scientific">Elysia crispata</name>
    <name type="common">lettuce slug</name>
    <dbReference type="NCBI Taxonomy" id="231223"/>
    <lineage>
        <taxon>Eukaryota</taxon>
        <taxon>Metazoa</taxon>
        <taxon>Spiralia</taxon>
        <taxon>Lophotrochozoa</taxon>
        <taxon>Mollusca</taxon>
        <taxon>Gastropoda</taxon>
        <taxon>Heterobranchia</taxon>
        <taxon>Euthyneura</taxon>
        <taxon>Panpulmonata</taxon>
        <taxon>Sacoglossa</taxon>
        <taxon>Placobranchoidea</taxon>
        <taxon>Plakobranchidae</taxon>
        <taxon>Elysia</taxon>
    </lineage>
</organism>
<dbReference type="Proteomes" id="UP001283361">
    <property type="component" value="Unassembled WGS sequence"/>
</dbReference>
<gene>
    <name evidence="1" type="ORF">RRG08_020869</name>
</gene>
<keyword evidence="2" id="KW-1185">Reference proteome</keyword>
<sequence length="95" mass="11008">MARRSLGSWCYRNLEVSLTFIVHEVEEDGCYHAISEMLAYLVLSCRLSPSPGPEHFPVVESRHFVRMDVICRRSISLCLQALLTSSRERWVYVDC</sequence>
<protein>
    <submittedName>
        <fullName evidence="1">Uncharacterized protein</fullName>
    </submittedName>
</protein>
<evidence type="ECO:0000313" key="2">
    <source>
        <dbReference type="Proteomes" id="UP001283361"/>
    </source>
</evidence>
<name>A0AAE0XV19_9GAST</name>
<accession>A0AAE0XV19</accession>
<comment type="caution">
    <text evidence="1">The sequence shown here is derived from an EMBL/GenBank/DDBJ whole genome shotgun (WGS) entry which is preliminary data.</text>
</comment>
<evidence type="ECO:0000313" key="1">
    <source>
        <dbReference type="EMBL" id="KAK3714613.1"/>
    </source>
</evidence>
<dbReference type="EMBL" id="JAWDGP010007534">
    <property type="protein sequence ID" value="KAK3714613.1"/>
    <property type="molecule type" value="Genomic_DNA"/>
</dbReference>